<name>A0A8J6JIR6_9FIRM</name>
<evidence type="ECO:0000313" key="2">
    <source>
        <dbReference type="EMBL" id="MBC5735464.1"/>
    </source>
</evidence>
<dbReference type="InterPro" id="IPR036388">
    <property type="entry name" value="WH-like_DNA-bd_sf"/>
</dbReference>
<keyword evidence="3" id="KW-1185">Reference proteome</keyword>
<dbReference type="AlphaFoldDB" id="A0A8J6JIR6"/>
<dbReference type="GO" id="GO:0005525">
    <property type="term" value="F:GTP binding"/>
    <property type="evidence" value="ECO:0007669"/>
    <property type="project" value="InterPro"/>
</dbReference>
<dbReference type="Proteomes" id="UP000607645">
    <property type="component" value="Unassembled WGS sequence"/>
</dbReference>
<dbReference type="GO" id="GO:0001514">
    <property type="term" value="P:selenocysteine incorporation"/>
    <property type="evidence" value="ECO:0007669"/>
    <property type="project" value="InterPro"/>
</dbReference>
<evidence type="ECO:0000259" key="1">
    <source>
        <dbReference type="Pfam" id="PF09107"/>
    </source>
</evidence>
<dbReference type="Gene3D" id="1.10.10.10">
    <property type="entry name" value="Winged helix-like DNA-binding domain superfamily/Winged helix DNA-binding domain"/>
    <property type="match status" value="1"/>
</dbReference>
<sequence>MNLEELRGKLLPGAGTALAGAVVEELARRRVIYVKGPVAALSGFRPRYDERSARMLDALLVRYLRAGLVPETNEAVAASFGADAELCRQVAGRMVTEGRLVALSGEYRVHKKHHERALEILYRLYETADVVSLARFRDACGVSRRYALLLLEYWDSRGVTAKSGEGRILIRPR</sequence>
<reference evidence="2" key="1">
    <citation type="submission" date="2020-08" db="EMBL/GenBank/DDBJ databases">
        <title>Genome public.</title>
        <authorList>
            <person name="Liu C."/>
            <person name="Sun Q."/>
        </authorList>
    </citation>
    <scope>NUCLEOTIDE SEQUENCE</scope>
    <source>
        <strain evidence="2">NSJ-52</strain>
    </source>
</reference>
<accession>A0A8J6JIR6</accession>
<dbReference type="Pfam" id="PF09107">
    <property type="entry name" value="WHD_3rd_SelB"/>
    <property type="match status" value="1"/>
</dbReference>
<dbReference type="Gene3D" id="1.10.10.2770">
    <property type="match status" value="1"/>
</dbReference>
<dbReference type="SUPFAM" id="SSF46785">
    <property type="entry name" value="Winged helix' DNA-binding domain"/>
    <property type="match status" value="1"/>
</dbReference>
<gene>
    <name evidence="2" type="ORF">H8S62_00385</name>
</gene>
<comment type="caution">
    <text evidence="2">The sequence shown here is derived from an EMBL/GenBank/DDBJ whole genome shotgun (WGS) entry which is preliminary data.</text>
</comment>
<dbReference type="EMBL" id="JACOPQ010000001">
    <property type="protein sequence ID" value="MBC5735464.1"/>
    <property type="molecule type" value="Genomic_DNA"/>
</dbReference>
<feature type="domain" description="Elongation factor SelB fourth winged-helix" evidence="1">
    <location>
        <begin position="131"/>
        <end position="169"/>
    </location>
</feature>
<organism evidence="2 3">
    <name type="scientific">Lawsonibacter faecis</name>
    <dbReference type="NCBI Taxonomy" id="2763052"/>
    <lineage>
        <taxon>Bacteria</taxon>
        <taxon>Bacillati</taxon>
        <taxon>Bacillota</taxon>
        <taxon>Clostridia</taxon>
        <taxon>Eubacteriales</taxon>
        <taxon>Oscillospiraceae</taxon>
        <taxon>Lawsonibacter</taxon>
    </lineage>
</organism>
<dbReference type="InterPro" id="IPR036390">
    <property type="entry name" value="WH_DNA-bd_sf"/>
</dbReference>
<evidence type="ECO:0000313" key="3">
    <source>
        <dbReference type="Proteomes" id="UP000607645"/>
    </source>
</evidence>
<dbReference type="GO" id="GO:0003746">
    <property type="term" value="F:translation elongation factor activity"/>
    <property type="evidence" value="ECO:0007669"/>
    <property type="project" value="InterPro"/>
</dbReference>
<dbReference type="GO" id="GO:0003723">
    <property type="term" value="F:RNA binding"/>
    <property type="evidence" value="ECO:0007669"/>
    <property type="project" value="InterPro"/>
</dbReference>
<proteinExistence type="predicted"/>
<dbReference type="InterPro" id="IPR015191">
    <property type="entry name" value="SelB_WHD4"/>
</dbReference>
<dbReference type="GO" id="GO:0005737">
    <property type="term" value="C:cytoplasm"/>
    <property type="evidence" value="ECO:0007669"/>
    <property type="project" value="InterPro"/>
</dbReference>
<protein>
    <submittedName>
        <fullName evidence="2">SelB C-terminal domain-containing protein</fullName>
    </submittedName>
</protein>